<reference evidence="2 3" key="1">
    <citation type="journal article" date="2003" name="Proc. Natl. Acad. Sci. U.S.A.">
        <title>Complete genome sequence of the marine planctomycete Pirellula sp. strain 1.</title>
        <authorList>
            <person name="Gloeckner F.O."/>
            <person name="Kube M."/>
            <person name="Bauer M."/>
            <person name="Teeling H."/>
            <person name="Lombardot T."/>
            <person name="Ludwig W."/>
            <person name="Gade D."/>
            <person name="Beck A."/>
            <person name="Borzym K."/>
            <person name="Heitmann K."/>
            <person name="Rabus R."/>
            <person name="Schlesner H."/>
            <person name="Amann R."/>
            <person name="Reinhardt R."/>
        </authorList>
    </citation>
    <scope>NUCLEOTIDE SEQUENCE [LARGE SCALE GENOMIC DNA]</scope>
    <source>
        <strain evidence="3">DSM 10527 / NCIMB 13988 / SH1</strain>
    </source>
</reference>
<protein>
    <submittedName>
        <fullName evidence="2">Probable transposase</fullName>
    </submittedName>
</protein>
<sequence length="122" mass="14063">MAHLTFHQRVVISVMQRDGKKQKEIAEAIEVSPSTVSRELARNHITGKHYHPLHAERRANFLKKRPSVISKLEDPELFEVVSEKLALNWSPEQISGYLKAAMLLNLWPRKRHGYQAPASLFK</sequence>
<accession>Q7UXP5</accession>
<dbReference type="RefSeq" id="WP_011118260.1">
    <property type="nucleotide sequence ID" value="NC_005027.1"/>
</dbReference>
<feature type="domain" description="Transposase IS30-like HTH" evidence="1">
    <location>
        <begin position="3"/>
        <end position="43"/>
    </location>
</feature>
<dbReference type="PANTHER" id="PTHR10948">
    <property type="entry name" value="TRANSPOSASE"/>
    <property type="match status" value="1"/>
</dbReference>
<dbReference type="EMBL" id="BX294134">
    <property type="protein sequence ID" value="CAD71961.1"/>
    <property type="molecule type" value="Genomic_DNA"/>
</dbReference>
<dbReference type="OrthoDB" id="9803231at2"/>
<dbReference type="PATRIC" id="fig|243090.15.peg.550"/>
<organism evidence="2 3">
    <name type="scientific">Rhodopirellula baltica (strain DSM 10527 / NCIMB 13988 / SH1)</name>
    <dbReference type="NCBI Taxonomy" id="243090"/>
    <lineage>
        <taxon>Bacteria</taxon>
        <taxon>Pseudomonadati</taxon>
        <taxon>Planctomycetota</taxon>
        <taxon>Planctomycetia</taxon>
        <taxon>Pirellulales</taxon>
        <taxon>Pirellulaceae</taxon>
        <taxon>Rhodopirellula</taxon>
    </lineage>
</organism>
<dbReference type="InParanoid" id="Q7UXP5"/>
<dbReference type="AlphaFoldDB" id="Q7UXP5"/>
<dbReference type="HOGENOM" id="CLU_035706_9_0_0"/>
<dbReference type="InterPro" id="IPR009057">
    <property type="entry name" value="Homeodomain-like_sf"/>
</dbReference>
<dbReference type="PANTHER" id="PTHR10948:SF23">
    <property type="entry name" value="TRANSPOSASE INSI FOR INSERTION SEQUENCE ELEMENT IS30A-RELATED"/>
    <property type="match status" value="1"/>
</dbReference>
<evidence type="ECO:0000313" key="3">
    <source>
        <dbReference type="Proteomes" id="UP000001025"/>
    </source>
</evidence>
<dbReference type="InterPro" id="IPR051917">
    <property type="entry name" value="Transposase-Integrase"/>
</dbReference>
<dbReference type="eggNOG" id="COG2826">
    <property type="taxonomic scope" value="Bacteria"/>
</dbReference>
<evidence type="ECO:0000313" key="2">
    <source>
        <dbReference type="EMBL" id="CAD71961.1"/>
    </source>
</evidence>
<gene>
    <name evidence="2" type="ordered locus">RB1202</name>
</gene>
<proteinExistence type="predicted"/>
<dbReference type="Pfam" id="PF13936">
    <property type="entry name" value="HTH_38"/>
    <property type="match status" value="1"/>
</dbReference>
<dbReference type="SUPFAM" id="SSF46689">
    <property type="entry name" value="Homeodomain-like"/>
    <property type="match status" value="1"/>
</dbReference>
<evidence type="ECO:0000259" key="1">
    <source>
        <dbReference type="Pfam" id="PF13936"/>
    </source>
</evidence>
<keyword evidence="3" id="KW-1185">Reference proteome</keyword>
<dbReference type="InterPro" id="IPR025246">
    <property type="entry name" value="IS30-like_HTH"/>
</dbReference>
<dbReference type="Proteomes" id="UP000001025">
    <property type="component" value="Chromosome"/>
</dbReference>
<dbReference type="KEGG" id="rba:RB1202"/>
<name>Q7UXP5_RHOBA</name>
<dbReference type="STRING" id="243090.RB1202"/>
<dbReference type="EnsemblBacteria" id="CAD71961">
    <property type="protein sequence ID" value="CAD71961"/>
    <property type="gene ID" value="RB1202"/>
</dbReference>